<accession>A0A165GV27</accession>
<dbReference type="InParanoid" id="A0A165GV27"/>
<proteinExistence type="predicted"/>
<reference evidence="1 2" key="1">
    <citation type="journal article" date="2016" name="Mol. Biol. Evol.">
        <title>Comparative Genomics of Early-Diverging Mushroom-Forming Fungi Provides Insights into the Origins of Lignocellulose Decay Capabilities.</title>
        <authorList>
            <person name="Nagy L.G."/>
            <person name="Riley R."/>
            <person name="Tritt A."/>
            <person name="Adam C."/>
            <person name="Daum C."/>
            <person name="Floudas D."/>
            <person name="Sun H."/>
            <person name="Yadav J.S."/>
            <person name="Pangilinan J."/>
            <person name="Larsson K.H."/>
            <person name="Matsuura K."/>
            <person name="Barry K."/>
            <person name="Labutti K."/>
            <person name="Kuo R."/>
            <person name="Ohm R.A."/>
            <person name="Bhattacharya S.S."/>
            <person name="Shirouzu T."/>
            <person name="Yoshinaga Y."/>
            <person name="Martin F.M."/>
            <person name="Grigoriev I.V."/>
            <person name="Hibbett D.S."/>
        </authorList>
    </citation>
    <scope>NUCLEOTIDE SEQUENCE [LARGE SCALE GENOMIC DNA]</scope>
    <source>
        <strain evidence="1 2">HHB12733</strain>
    </source>
</reference>
<organism evidence="1 2">
    <name type="scientific">Calocera cornea HHB12733</name>
    <dbReference type="NCBI Taxonomy" id="1353952"/>
    <lineage>
        <taxon>Eukaryota</taxon>
        <taxon>Fungi</taxon>
        <taxon>Dikarya</taxon>
        <taxon>Basidiomycota</taxon>
        <taxon>Agaricomycotina</taxon>
        <taxon>Dacrymycetes</taxon>
        <taxon>Dacrymycetales</taxon>
        <taxon>Dacrymycetaceae</taxon>
        <taxon>Calocera</taxon>
    </lineage>
</organism>
<sequence>MLATRHHWSLHPNPCGAGEPSLRTPPWAAGRVVRSVLHEPCPTFQPSSWDAIGPSGKRPQNFPWPSLVLRTPGSRLPALGCASIVCGSPVLSVESASKVEDTPFQTHMWLSSSLHRQPLAHK</sequence>
<name>A0A165GV27_9BASI</name>
<protein>
    <submittedName>
        <fullName evidence="1">Uncharacterized protein</fullName>
    </submittedName>
</protein>
<dbReference type="EMBL" id="KV423950">
    <property type="protein sequence ID" value="KZT58520.1"/>
    <property type="molecule type" value="Genomic_DNA"/>
</dbReference>
<keyword evidence="2" id="KW-1185">Reference proteome</keyword>
<gene>
    <name evidence="1" type="ORF">CALCODRAFT_235975</name>
</gene>
<evidence type="ECO:0000313" key="1">
    <source>
        <dbReference type="EMBL" id="KZT58520.1"/>
    </source>
</evidence>
<dbReference type="AlphaFoldDB" id="A0A165GV27"/>
<dbReference type="Proteomes" id="UP000076842">
    <property type="component" value="Unassembled WGS sequence"/>
</dbReference>
<evidence type="ECO:0000313" key="2">
    <source>
        <dbReference type="Proteomes" id="UP000076842"/>
    </source>
</evidence>